<keyword evidence="3" id="KW-1185">Reference proteome</keyword>
<keyword evidence="1" id="KW-0175">Coiled coil</keyword>
<dbReference type="Proteomes" id="UP001472866">
    <property type="component" value="Chromosome 02"/>
</dbReference>
<dbReference type="AlphaFoldDB" id="A0AAX4P333"/>
<proteinExistence type="predicted"/>
<dbReference type="EMBL" id="CP151502">
    <property type="protein sequence ID" value="WZN60139.1"/>
    <property type="molecule type" value="Genomic_DNA"/>
</dbReference>
<evidence type="ECO:0000313" key="2">
    <source>
        <dbReference type="EMBL" id="WZN60139.1"/>
    </source>
</evidence>
<reference evidence="2 3" key="1">
    <citation type="submission" date="2024-03" db="EMBL/GenBank/DDBJ databases">
        <title>Complete genome sequence of the green alga Chloropicon roscoffensis RCC1871.</title>
        <authorList>
            <person name="Lemieux C."/>
            <person name="Pombert J.-F."/>
            <person name="Otis C."/>
            <person name="Turmel M."/>
        </authorList>
    </citation>
    <scope>NUCLEOTIDE SEQUENCE [LARGE SCALE GENOMIC DNA]</scope>
    <source>
        <strain evidence="2 3">RCC1871</strain>
    </source>
</reference>
<gene>
    <name evidence="2" type="ORF">HKI87_02g16670</name>
</gene>
<protein>
    <submittedName>
        <fullName evidence="2">Uncharacterized protein</fullName>
    </submittedName>
</protein>
<feature type="coiled-coil region" evidence="1">
    <location>
        <begin position="129"/>
        <end position="226"/>
    </location>
</feature>
<evidence type="ECO:0000256" key="1">
    <source>
        <dbReference type="SAM" id="Coils"/>
    </source>
</evidence>
<evidence type="ECO:0000313" key="3">
    <source>
        <dbReference type="Proteomes" id="UP001472866"/>
    </source>
</evidence>
<name>A0AAX4P333_9CHLO</name>
<sequence>MELKFEERVEELEGLLQQRQEDLLALRSEKECQEREAKAVLKNKRQLAIKLNALSRDHADLILDISRQEEYLSEQQESLLSLLRSLEVEDAVSFKHQRSLLEVSGRIALEEERMTAVSASIFSCLLPVRESAREKERALDEARERLTRAKERCEAENADAFDSDRALKNSQIELDAMKSEYDKERTAFRARRDAFKESVLAISLENERARSDLQALRLECAELEQVEMEQCERYACRCCSTDPSEVSPRPAS</sequence>
<organism evidence="2 3">
    <name type="scientific">Chloropicon roscoffensis</name>
    <dbReference type="NCBI Taxonomy" id="1461544"/>
    <lineage>
        <taxon>Eukaryota</taxon>
        <taxon>Viridiplantae</taxon>
        <taxon>Chlorophyta</taxon>
        <taxon>Chloropicophyceae</taxon>
        <taxon>Chloropicales</taxon>
        <taxon>Chloropicaceae</taxon>
        <taxon>Chloropicon</taxon>
    </lineage>
</organism>
<feature type="coiled-coil region" evidence="1">
    <location>
        <begin position="9"/>
        <end position="43"/>
    </location>
</feature>
<accession>A0AAX4P333</accession>